<dbReference type="Ensembl" id="ENSNGAT00000020499.1">
    <property type="protein sequence ID" value="ENSNGAP00000014901.1"/>
    <property type="gene ID" value="ENSNGAG00000016084.1"/>
</dbReference>
<evidence type="ECO:0000313" key="3">
    <source>
        <dbReference type="Proteomes" id="UP000694381"/>
    </source>
</evidence>
<sequence>MDNRQQRPQRKMLQWQVTQEPGQQSFPDGPSATSVQPDTESNPWKDLQTQDWVCEPPGPRRLGSCWNVSIEERRRLAMQRAREGPGAGVPSQDPVRRGPGFHARPAPLPPRPAPPPQDITRMVAELASEDVVRDVLLPHRLRSFNSSNAFQDFLTRSAPFWQNANFEALT</sequence>
<gene>
    <name evidence="2" type="primary">Tex22</name>
</gene>
<reference evidence="2" key="1">
    <citation type="submission" date="2025-08" db="UniProtKB">
        <authorList>
            <consortium name="Ensembl"/>
        </authorList>
    </citation>
    <scope>IDENTIFICATION</scope>
</reference>
<proteinExistence type="predicted"/>
<accession>A0A8C6RAI8</accession>
<reference evidence="2" key="2">
    <citation type="submission" date="2025-09" db="UniProtKB">
        <authorList>
            <consortium name="Ensembl"/>
        </authorList>
    </citation>
    <scope>IDENTIFICATION</scope>
</reference>
<feature type="region of interest" description="Disordered" evidence="1">
    <location>
        <begin position="80"/>
        <end position="115"/>
    </location>
</feature>
<evidence type="ECO:0000256" key="1">
    <source>
        <dbReference type="SAM" id="MobiDB-lite"/>
    </source>
</evidence>
<dbReference type="GO" id="GO:0001669">
    <property type="term" value="C:acrosomal vesicle"/>
    <property type="evidence" value="ECO:0007669"/>
    <property type="project" value="Ensembl"/>
</dbReference>
<name>A0A8C6RAI8_NANGA</name>
<feature type="compositionally biased region" description="Pro residues" evidence="1">
    <location>
        <begin position="106"/>
        <end position="115"/>
    </location>
</feature>
<evidence type="ECO:0000313" key="2">
    <source>
        <dbReference type="Ensembl" id="ENSNGAP00000014901.1"/>
    </source>
</evidence>
<dbReference type="Proteomes" id="UP000694381">
    <property type="component" value="Unassembled WGS sequence"/>
</dbReference>
<feature type="compositionally biased region" description="Polar residues" evidence="1">
    <location>
        <begin position="15"/>
        <end position="51"/>
    </location>
</feature>
<organism evidence="2 3">
    <name type="scientific">Nannospalax galili</name>
    <name type="common">Northern Israeli blind subterranean mole rat</name>
    <name type="synonym">Spalax galili</name>
    <dbReference type="NCBI Taxonomy" id="1026970"/>
    <lineage>
        <taxon>Eukaryota</taxon>
        <taxon>Metazoa</taxon>
        <taxon>Chordata</taxon>
        <taxon>Craniata</taxon>
        <taxon>Vertebrata</taxon>
        <taxon>Euteleostomi</taxon>
        <taxon>Mammalia</taxon>
        <taxon>Eutheria</taxon>
        <taxon>Euarchontoglires</taxon>
        <taxon>Glires</taxon>
        <taxon>Rodentia</taxon>
        <taxon>Myomorpha</taxon>
        <taxon>Muroidea</taxon>
        <taxon>Spalacidae</taxon>
        <taxon>Spalacinae</taxon>
        <taxon>Nannospalax</taxon>
    </lineage>
</organism>
<feature type="region of interest" description="Disordered" evidence="1">
    <location>
        <begin position="1"/>
        <end position="58"/>
    </location>
</feature>
<protein>
    <submittedName>
        <fullName evidence="2">Testis expressed gene 22</fullName>
    </submittedName>
</protein>
<keyword evidence="3" id="KW-1185">Reference proteome</keyword>
<dbReference type="AlphaFoldDB" id="A0A8C6RAI8"/>
<dbReference type="GeneTree" id="ENSGT00520000061791"/>